<comment type="caution">
    <text evidence="2">The sequence shown here is derived from an EMBL/GenBank/DDBJ whole genome shotgun (WGS) entry which is preliminary data.</text>
</comment>
<reference evidence="2" key="1">
    <citation type="journal article" date="2021" name="PeerJ">
        <title>Extensive microbial diversity within the chicken gut microbiome revealed by metagenomics and culture.</title>
        <authorList>
            <person name="Gilroy R."/>
            <person name="Ravi A."/>
            <person name="Getino M."/>
            <person name="Pursley I."/>
            <person name="Horton D.L."/>
            <person name="Alikhan N.F."/>
            <person name="Baker D."/>
            <person name="Gharbi K."/>
            <person name="Hall N."/>
            <person name="Watson M."/>
            <person name="Adriaenssens E.M."/>
            <person name="Foster-Nyarko E."/>
            <person name="Jarju S."/>
            <person name="Secka A."/>
            <person name="Antonio M."/>
            <person name="Oren A."/>
            <person name="Chaudhuri R.R."/>
            <person name="La Ragione R."/>
            <person name="Hildebrand F."/>
            <person name="Pallen M.J."/>
        </authorList>
    </citation>
    <scope>NUCLEOTIDE SEQUENCE</scope>
    <source>
        <strain evidence="2">CHK193-16274</strain>
    </source>
</reference>
<keyword evidence="2" id="KW-0808">Transferase</keyword>
<gene>
    <name evidence="2" type="ORF">K8V91_07085</name>
</gene>
<evidence type="ECO:0000313" key="2">
    <source>
        <dbReference type="EMBL" id="HJF40672.1"/>
    </source>
</evidence>
<sequence>MIGLDTGHLVYNYGTKLQAFAMQTLLEQNGERCEIIQWHKRDFGIFNRVVDQYKVLKKIYVGFGKRMKYWPKVMERYKKFDDFNSKFHIHKYYGDFDEMKECVNKYTHVFCGSDQAWLPSNVEKHWYTLEFCNSNQVRAAYAPSFGVDRIEESKLNAYKQFLSLFDYLSVREISGQKIIKKILEKDVPVVLDPTLLLERNYWDGLLKESTVCIPKKPYCFCYFLGNNKKHRESVKHLSQHKDYKIVNLQHFSGFCEADVDFADENLYAVSPQDFIALIANADYVCTDSFHCTAFSIQYEKNFTVFHRFEKKDKNSTNTRLYSLLEQLNLGTRIIDDGQDVIPNAVDYSICNSLLKKQRVISSEYLQEALSARKKF</sequence>
<feature type="domain" description="Polysaccharide pyruvyl transferase" evidence="1">
    <location>
        <begin position="12"/>
        <end position="305"/>
    </location>
</feature>
<dbReference type="EMBL" id="DYWV01000236">
    <property type="protein sequence ID" value="HJF40672.1"/>
    <property type="molecule type" value="Genomic_DNA"/>
</dbReference>
<name>A0A921GBH9_9FIRM</name>
<dbReference type="InterPro" id="IPR007345">
    <property type="entry name" value="Polysacch_pyruvyl_Trfase"/>
</dbReference>
<protein>
    <submittedName>
        <fullName evidence="2">Polysaccharide pyruvyl transferase family protein</fullName>
    </submittedName>
</protein>
<organism evidence="2 3">
    <name type="scientific">Thomasclavelia spiroformis</name>
    <dbReference type="NCBI Taxonomy" id="29348"/>
    <lineage>
        <taxon>Bacteria</taxon>
        <taxon>Bacillati</taxon>
        <taxon>Bacillota</taxon>
        <taxon>Erysipelotrichia</taxon>
        <taxon>Erysipelotrichales</taxon>
        <taxon>Coprobacillaceae</taxon>
        <taxon>Thomasclavelia</taxon>
    </lineage>
</organism>
<dbReference type="Proteomes" id="UP000749320">
    <property type="component" value="Unassembled WGS sequence"/>
</dbReference>
<dbReference type="GO" id="GO:0016740">
    <property type="term" value="F:transferase activity"/>
    <property type="evidence" value="ECO:0007669"/>
    <property type="project" value="UniProtKB-KW"/>
</dbReference>
<dbReference type="Pfam" id="PF04230">
    <property type="entry name" value="PS_pyruv_trans"/>
    <property type="match status" value="1"/>
</dbReference>
<dbReference type="AlphaFoldDB" id="A0A921GBH9"/>
<evidence type="ECO:0000313" key="3">
    <source>
        <dbReference type="Proteomes" id="UP000749320"/>
    </source>
</evidence>
<proteinExistence type="predicted"/>
<evidence type="ECO:0000259" key="1">
    <source>
        <dbReference type="Pfam" id="PF04230"/>
    </source>
</evidence>
<accession>A0A921GBH9</accession>
<reference evidence="2" key="2">
    <citation type="submission" date="2021-09" db="EMBL/GenBank/DDBJ databases">
        <authorList>
            <person name="Gilroy R."/>
        </authorList>
    </citation>
    <scope>NUCLEOTIDE SEQUENCE</scope>
    <source>
        <strain evidence="2">CHK193-16274</strain>
    </source>
</reference>